<evidence type="ECO:0000259" key="20">
    <source>
        <dbReference type="PROSITE" id="PS51002"/>
    </source>
</evidence>
<keyword evidence="10 19" id="KW-0249">Electron transport</keyword>
<comment type="cofactor">
    <cofactor evidence="19">
        <name>heme b</name>
        <dbReference type="ChEBI" id="CHEBI:60344"/>
    </cofactor>
    <text evidence="19">Binds 2 heme groups non-covalently.</text>
</comment>
<evidence type="ECO:0000256" key="19">
    <source>
        <dbReference type="RuleBase" id="RU362117"/>
    </source>
</evidence>
<keyword evidence="13" id="KW-0830">Ubiquinone</keyword>
<evidence type="ECO:0000256" key="12">
    <source>
        <dbReference type="ARBA" id="ARBA00023004"/>
    </source>
</evidence>
<comment type="subcellular location">
    <subcellularLocation>
        <location evidence="2">Mitochondrion inner membrane</location>
        <topology evidence="2">Multi-pass membrane protein</topology>
    </subcellularLocation>
</comment>
<evidence type="ECO:0000256" key="1">
    <source>
        <dbReference type="ARBA" id="ARBA00002566"/>
    </source>
</evidence>
<dbReference type="PIRSF" id="PIRSF038885">
    <property type="entry name" value="COB"/>
    <property type="match status" value="1"/>
</dbReference>
<dbReference type="InterPro" id="IPR016174">
    <property type="entry name" value="Di-haem_cyt_TM"/>
</dbReference>
<dbReference type="InterPro" id="IPR027387">
    <property type="entry name" value="Cytb/b6-like_sf"/>
</dbReference>
<evidence type="ECO:0000256" key="3">
    <source>
        <dbReference type="ARBA" id="ARBA00013531"/>
    </source>
</evidence>
<feature type="binding site" description="axial binding residue" evidence="18">
    <location>
        <position position="197"/>
    </location>
    <ligand>
        <name>heme b</name>
        <dbReference type="ChEBI" id="CHEBI:60344"/>
        <label>b566</label>
    </ligand>
    <ligandPart>
        <name>Fe</name>
        <dbReference type="ChEBI" id="CHEBI:18248"/>
    </ligandPart>
</feature>
<evidence type="ECO:0000256" key="15">
    <source>
        <dbReference type="ARBA" id="ARBA00023136"/>
    </source>
</evidence>
<comment type="similarity">
    <text evidence="16 19">Belongs to the cytochrome b family.</text>
</comment>
<dbReference type="EMBL" id="MN356154">
    <property type="protein sequence ID" value="QNN84182.1"/>
    <property type="molecule type" value="Genomic_DNA"/>
</dbReference>
<proteinExistence type="inferred from homology"/>
<feature type="domain" description="Cytochrome b/b6 C-terminal region profile" evidence="21">
    <location>
        <begin position="211"/>
        <end position="380"/>
    </location>
</feature>
<evidence type="ECO:0000256" key="18">
    <source>
        <dbReference type="PIRSR" id="PIRSR038885-2"/>
    </source>
</evidence>
<keyword evidence="6 19" id="KW-0679">Respiratory chain</keyword>
<dbReference type="GO" id="GO:0005743">
    <property type="term" value="C:mitochondrial inner membrane"/>
    <property type="evidence" value="ECO:0007669"/>
    <property type="project" value="UniProtKB-SubCell"/>
</dbReference>
<feature type="binding site" evidence="17">
    <location>
        <position position="202"/>
    </location>
    <ligand>
        <name>a ubiquinone</name>
        <dbReference type="ChEBI" id="CHEBI:16389"/>
    </ligand>
</feature>
<geneLocation type="mitochondrion" evidence="22"/>
<evidence type="ECO:0000256" key="7">
    <source>
        <dbReference type="ARBA" id="ARBA00022692"/>
    </source>
</evidence>
<evidence type="ECO:0000256" key="11">
    <source>
        <dbReference type="ARBA" id="ARBA00022989"/>
    </source>
</evidence>
<dbReference type="PROSITE" id="PS51003">
    <property type="entry name" value="CYTB_CTER"/>
    <property type="match status" value="1"/>
</dbReference>
<keyword evidence="5 18" id="KW-0349">Heme</keyword>
<gene>
    <name evidence="22" type="primary">CYTB</name>
</gene>
<accession>A0A7G9TUY9</accession>
<evidence type="ECO:0000256" key="9">
    <source>
        <dbReference type="ARBA" id="ARBA00022792"/>
    </source>
</evidence>
<dbReference type="Pfam" id="PF00033">
    <property type="entry name" value="Cytochrome_B"/>
    <property type="match status" value="1"/>
</dbReference>
<evidence type="ECO:0000256" key="17">
    <source>
        <dbReference type="PIRSR" id="PIRSR038885-1"/>
    </source>
</evidence>
<name>A0A7G9TUY9_9AVES</name>
<dbReference type="PANTHER" id="PTHR19271">
    <property type="entry name" value="CYTOCHROME B"/>
    <property type="match status" value="1"/>
</dbReference>
<evidence type="ECO:0000256" key="10">
    <source>
        <dbReference type="ARBA" id="ARBA00022982"/>
    </source>
</evidence>
<dbReference type="GO" id="GO:0045275">
    <property type="term" value="C:respiratory chain complex III"/>
    <property type="evidence" value="ECO:0007669"/>
    <property type="project" value="InterPro"/>
</dbReference>
<evidence type="ECO:0000256" key="5">
    <source>
        <dbReference type="ARBA" id="ARBA00022617"/>
    </source>
</evidence>
<dbReference type="GO" id="GO:0006122">
    <property type="term" value="P:mitochondrial electron transport, ubiquinol to cytochrome c"/>
    <property type="evidence" value="ECO:0007669"/>
    <property type="project" value="TreeGrafter"/>
</dbReference>
<dbReference type="InterPro" id="IPR036150">
    <property type="entry name" value="Cyt_b/b6_C_sf"/>
</dbReference>
<dbReference type="GO" id="GO:0016491">
    <property type="term" value="F:oxidoreductase activity"/>
    <property type="evidence" value="ECO:0007669"/>
    <property type="project" value="UniProtKB-UniRule"/>
</dbReference>
<comment type="cofactor">
    <cofactor evidence="18">
        <name>heme</name>
        <dbReference type="ChEBI" id="CHEBI:30413"/>
    </cofactor>
    <text evidence="18">Binds 2 heme groups non-covalently.</text>
</comment>
<evidence type="ECO:0000256" key="14">
    <source>
        <dbReference type="ARBA" id="ARBA00023128"/>
    </source>
</evidence>
<feature type="binding site" description="axial binding residue" evidence="18">
    <location>
        <position position="84"/>
    </location>
    <ligand>
        <name>heme b</name>
        <dbReference type="ChEBI" id="CHEBI:60344"/>
        <label>b562</label>
    </ligand>
    <ligandPart>
        <name>Fe</name>
        <dbReference type="ChEBI" id="CHEBI:18248"/>
    </ligandPart>
</feature>
<dbReference type="InterPro" id="IPR048259">
    <property type="entry name" value="Cytochrome_b_N_euk/bac"/>
</dbReference>
<dbReference type="GO" id="GO:0008121">
    <property type="term" value="F:quinol-cytochrome-c reductase activity"/>
    <property type="evidence" value="ECO:0007669"/>
    <property type="project" value="InterPro"/>
</dbReference>
<organism evidence="22">
    <name type="scientific">Crypturellus soui</name>
    <dbReference type="NCBI Taxonomy" id="458187"/>
    <lineage>
        <taxon>Eukaryota</taxon>
        <taxon>Metazoa</taxon>
        <taxon>Chordata</taxon>
        <taxon>Craniata</taxon>
        <taxon>Vertebrata</taxon>
        <taxon>Euteleostomi</taxon>
        <taxon>Archelosauria</taxon>
        <taxon>Archosauria</taxon>
        <taxon>Dinosauria</taxon>
        <taxon>Saurischia</taxon>
        <taxon>Theropoda</taxon>
        <taxon>Coelurosauria</taxon>
        <taxon>Aves</taxon>
        <taxon>Palaeognathae</taxon>
        <taxon>Tinamiformes</taxon>
        <taxon>Tinamidae</taxon>
        <taxon>Crypturellus</taxon>
    </lineage>
</organism>
<evidence type="ECO:0000256" key="6">
    <source>
        <dbReference type="ARBA" id="ARBA00022660"/>
    </source>
</evidence>
<reference evidence="22" key="1">
    <citation type="submission" date="2019-08" db="EMBL/GenBank/DDBJ databases">
        <title>Densely sampling genomes across the diversity of birds increases power of comparative genomics analyses.</title>
        <authorList>
            <consortium name="B10K project Consortium"/>
            <person name="Feng S."/>
            <person name="Stiller J."/>
            <person name="Andreu-Sanchez S."/>
            <person name="Margaryan A."/>
            <person name="Chen W."/>
            <person name="Paten B."/>
            <person name="Zhang G."/>
        </authorList>
    </citation>
    <scope>NUCLEOTIDE SEQUENCE</scope>
</reference>
<dbReference type="RefSeq" id="YP_009990829.1">
    <property type="nucleotide sequence ID" value="NC_052773.1"/>
</dbReference>
<feature type="transmembrane region" description="Helical" evidence="19">
    <location>
        <begin position="179"/>
        <end position="201"/>
    </location>
</feature>
<feature type="domain" description="Cytochrome b/b6 N-terminal region profile" evidence="20">
    <location>
        <begin position="1"/>
        <end position="210"/>
    </location>
</feature>
<dbReference type="AlphaFoldDB" id="A0A7G9TUY9"/>
<dbReference type="InterPro" id="IPR048260">
    <property type="entry name" value="Cytochrome_b_C_euk/bac"/>
</dbReference>
<comment type="function">
    <text evidence="1 19">Component of the ubiquinol-cytochrome c reductase complex (complex III or cytochrome b-c1 complex) that is part of the mitochondrial respiratory chain. The b-c1 complex mediates electron transfer from ubiquinol to cytochrome c. Contributes to the generation of a proton gradient across the mitochondrial membrane that is then used for ATP synthesis.</text>
</comment>
<evidence type="ECO:0000256" key="13">
    <source>
        <dbReference type="ARBA" id="ARBA00023075"/>
    </source>
</evidence>
<feature type="transmembrane region" description="Helical" evidence="19">
    <location>
        <begin position="141"/>
        <end position="159"/>
    </location>
</feature>
<feature type="transmembrane region" description="Helical" evidence="19">
    <location>
        <begin position="114"/>
        <end position="134"/>
    </location>
</feature>
<feature type="transmembrane region" description="Helical" evidence="19">
    <location>
        <begin position="347"/>
        <end position="367"/>
    </location>
</feature>
<dbReference type="PROSITE" id="PS51002">
    <property type="entry name" value="CYTB_NTER"/>
    <property type="match status" value="1"/>
</dbReference>
<dbReference type="Pfam" id="PF00032">
    <property type="entry name" value="Cytochrom_B_C"/>
    <property type="match status" value="1"/>
</dbReference>
<dbReference type="PANTHER" id="PTHR19271:SF16">
    <property type="entry name" value="CYTOCHROME B"/>
    <property type="match status" value="1"/>
</dbReference>
<dbReference type="InterPro" id="IPR005798">
    <property type="entry name" value="Cyt_b/b6_C"/>
</dbReference>
<keyword evidence="11 19" id="KW-1133">Transmembrane helix</keyword>
<evidence type="ECO:0000313" key="22">
    <source>
        <dbReference type="EMBL" id="QNN84182.1"/>
    </source>
</evidence>
<feature type="transmembrane region" description="Helical" evidence="19">
    <location>
        <begin position="230"/>
        <end position="251"/>
    </location>
</feature>
<evidence type="ECO:0000256" key="4">
    <source>
        <dbReference type="ARBA" id="ARBA00022448"/>
    </source>
</evidence>
<feature type="binding site" description="axial binding residue" evidence="18">
    <location>
        <position position="98"/>
    </location>
    <ligand>
        <name>heme b</name>
        <dbReference type="ChEBI" id="CHEBI:60344"/>
        <label>b566</label>
    </ligand>
    <ligandPart>
        <name>Fe</name>
        <dbReference type="ChEBI" id="CHEBI:18248"/>
    </ligandPart>
</feature>
<dbReference type="SUPFAM" id="SSF81342">
    <property type="entry name" value="Transmembrane di-heme cytochromes"/>
    <property type="match status" value="1"/>
</dbReference>
<sequence length="380" mass="42785">MAPNIRKSHPLLKVVNNSLIDLPSPSNISAWWNFGSLLGICLMTQIMTGLLLATHYTADTYLAFSSVSHICRDVQYGWLLRNLHANGASFFFICIYLHIGRGLYYGSYLYKETWNTGIILLLTLMGTAFVGYVLPWGQMSFWGATVITNLLSAIPYIGQTLVEWAWGGFSVDNPTLTRFFALHFLLPFLIAGISIIHLTFLHESGSNNPLGIISHSDKIPFHPYFVTKDILGFTLLFIPLLTLTFFFPNLLGDPENFTPANPLITPPHIKPEWYFLFAYAILRSIPNKLGGVLALAASVLILFLSPFLHKSKLRSMTFRPASQMLFWFLIANLLVLTWIGSQPVEDPFIIIGQMASFTYFFTLLFLLPITGSVENKILYP</sequence>
<keyword evidence="12 18" id="KW-0408">Iron</keyword>
<protein>
    <recommendedName>
        <fullName evidence="3 19">Cytochrome b</fullName>
    </recommendedName>
</protein>
<dbReference type="GO" id="GO:0046872">
    <property type="term" value="F:metal ion binding"/>
    <property type="evidence" value="ECO:0007669"/>
    <property type="project" value="UniProtKB-UniRule"/>
</dbReference>
<keyword evidence="14 19" id="KW-0496">Mitochondrion</keyword>
<dbReference type="InterPro" id="IPR005797">
    <property type="entry name" value="Cyt_b/b6_N"/>
</dbReference>
<evidence type="ECO:0000256" key="16">
    <source>
        <dbReference type="ARBA" id="ARBA00061233"/>
    </source>
</evidence>
<feature type="transmembrane region" description="Helical" evidence="19">
    <location>
        <begin position="79"/>
        <end position="99"/>
    </location>
</feature>
<dbReference type="CDD" id="cd00284">
    <property type="entry name" value="Cytochrome_b_N"/>
    <property type="match status" value="1"/>
</dbReference>
<keyword evidence="7 19" id="KW-0812">Transmembrane</keyword>
<evidence type="ECO:0000256" key="8">
    <source>
        <dbReference type="ARBA" id="ARBA00022723"/>
    </source>
</evidence>
<feature type="transmembrane region" description="Helical" evidence="19">
    <location>
        <begin position="321"/>
        <end position="341"/>
    </location>
</feature>
<dbReference type="SUPFAM" id="SSF81648">
    <property type="entry name" value="a domain/subunit of cytochrome bc1 complex (Ubiquinol-cytochrome c reductase)"/>
    <property type="match status" value="1"/>
</dbReference>
<keyword evidence="4 19" id="KW-0813">Transport</keyword>
<dbReference type="InterPro" id="IPR030689">
    <property type="entry name" value="Cytochrome_b"/>
</dbReference>
<dbReference type="CDD" id="cd00290">
    <property type="entry name" value="cytochrome_b_C"/>
    <property type="match status" value="1"/>
</dbReference>
<dbReference type="Gene3D" id="1.20.810.10">
    <property type="entry name" value="Cytochrome Bc1 Complex, Chain C"/>
    <property type="match status" value="1"/>
</dbReference>
<feature type="transmembrane region" description="Helical" evidence="19">
    <location>
        <begin position="289"/>
        <end position="309"/>
    </location>
</feature>
<evidence type="ECO:0000256" key="2">
    <source>
        <dbReference type="ARBA" id="ARBA00004448"/>
    </source>
</evidence>
<dbReference type="GeneID" id="62624507"/>
<dbReference type="FunFam" id="1.20.810.10:FF:000002">
    <property type="entry name" value="Cytochrome b"/>
    <property type="match status" value="1"/>
</dbReference>
<dbReference type="CTD" id="4519"/>
<evidence type="ECO:0000259" key="21">
    <source>
        <dbReference type="PROSITE" id="PS51003"/>
    </source>
</evidence>
<keyword evidence="9" id="KW-0999">Mitochondrion inner membrane</keyword>
<feature type="transmembrane region" description="Helical" evidence="19">
    <location>
        <begin position="31"/>
        <end position="58"/>
    </location>
</feature>
<keyword evidence="15 19" id="KW-0472">Membrane</keyword>
<feature type="binding site" description="axial binding residue" evidence="18">
    <location>
        <position position="183"/>
    </location>
    <ligand>
        <name>heme b</name>
        <dbReference type="ChEBI" id="CHEBI:60344"/>
        <label>b562</label>
    </ligand>
    <ligandPart>
        <name>Fe</name>
        <dbReference type="ChEBI" id="CHEBI:18248"/>
    </ligandPart>
</feature>
<keyword evidence="8 18" id="KW-0479">Metal-binding</keyword>